<sequence>MVFSSKIYLLRFRTLWVSHLERFRWCCMQYTEKQTCK</sequence>
<organism evidence="1">
    <name type="scientific">Medicago truncatula</name>
    <name type="common">Barrel medic</name>
    <name type="synonym">Medicago tribuloides</name>
    <dbReference type="NCBI Taxonomy" id="3880"/>
    <lineage>
        <taxon>Eukaryota</taxon>
        <taxon>Viridiplantae</taxon>
        <taxon>Streptophyta</taxon>
        <taxon>Embryophyta</taxon>
        <taxon>Tracheophyta</taxon>
        <taxon>Spermatophyta</taxon>
        <taxon>Magnoliopsida</taxon>
        <taxon>eudicotyledons</taxon>
        <taxon>Gunneridae</taxon>
        <taxon>Pentapetalae</taxon>
        <taxon>rosids</taxon>
        <taxon>fabids</taxon>
        <taxon>Fabales</taxon>
        <taxon>Fabaceae</taxon>
        <taxon>Papilionoideae</taxon>
        <taxon>50 kb inversion clade</taxon>
        <taxon>NPAAA clade</taxon>
        <taxon>Hologalegina</taxon>
        <taxon>IRL clade</taxon>
        <taxon>Trifolieae</taxon>
        <taxon>Medicago</taxon>
    </lineage>
</organism>
<dbReference type="EMBL" id="BT145351">
    <property type="protein sequence ID" value="AFK45145.1"/>
    <property type="molecule type" value="mRNA"/>
</dbReference>
<evidence type="ECO:0000313" key="1">
    <source>
        <dbReference type="EMBL" id="AFK45145.1"/>
    </source>
</evidence>
<proteinExistence type="evidence at transcript level"/>
<reference evidence="1" key="1">
    <citation type="submission" date="2012-05" db="EMBL/GenBank/DDBJ databases">
        <authorList>
            <person name="Krishnakumar V."/>
            <person name="Cheung F."/>
            <person name="Xiao Y."/>
            <person name="Chan A."/>
            <person name="Moskal W.A."/>
            <person name="Town C.D."/>
        </authorList>
    </citation>
    <scope>NUCLEOTIDE SEQUENCE</scope>
</reference>
<protein>
    <submittedName>
        <fullName evidence="1">Uncharacterized protein</fullName>
    </submittedName>
</protein>
<name>I3SY03_MEDTR</name>
<accession>I3SY03</accession>
<dbReference type="AlphaFoldDB" id="I3SY03"/>